<dbReference type="GO" id="GO:0030686">
    <property type="term" value="C:90S preribosome"/>
    <property type="evidence" value="ECO:0007669"/>
    <property type="project" value="InterPro"/>
</dbReference>
<evidence type="ECO:0000313" key="10">
    <source>
        <dbReference type="Proteomes" id="UP000509704"/>
    </source>
</evidence>
<evidence type="ECO:0000256" key="8">
    <source>
        <dbReference type="SAM" id="MobiDB-lite"/>
    </source>
</evidence>
<evidence type="ECO:0000256" key="6">
    <source>
        <dbReference type="ARBA" id="ARBA00023242"/>
    </source>
</evidence>
<keyword evidence="10" id="KW-1185">Reference proteome</keyword>
<dbReference type="RefSeq" id="XP_037141962.1">
    <property type="nucleotide sequence ID" value="XM_037286067.1"/>
</dbReference>
<proteinExistence type="inferred from homology"/>
<name>A0A7H9AVZ3_ZYGMR</name>
<reference evidence="9 10" key="1">
    <citation type="submission" date="2020-07" db="EMBL/GenBank/DDBJ databases">
        <title>The yeast mating-type switching endonuclease HO is a domesticated member of an unorthodox homing genetic element family.</title>
        <authorList>
            <person name="Coughlan A.Y."/>
            <person name="Lombardi L."/>
            <person name="Braun-Galleani S."/>
            <person name="Martos A.R."/>
            <person name="Galeote V."/>
            <person name="Bigey F."/>
            <person name="Dequin S."/>
            <person name="Byrne K.P."/>
            <person name="Wolfe K.H."/>
        </authorList>
    </citation>
    <scope>NUCLEOTIDE SEQUENCE [LARGE SCALE GENOMIC DNA]</scope>
    <source>
        <strain evidence="9 10">NRRL Y-6702</strain>
    </source>
</reference>
<evidence type="ECO:0000256" key="2">
    <source>
        <dbReference type="ARBA" id="ARBA00011022"/>
    </source>
</evidence>
<dbReference type="GO" id="GO:0005730">
    <property type="term" value="C:nucleolus"/>
    <property type="evidence" value="ECO:0007669"/>
    <property type="project" value="UniProtKB-SubCell"/>
</dbReference>
<protein>
    <recommendedName>
        <fullName evidence="4">Ribosome biogenesis protein SLX9</fullName>
    </recommendedName>
</protein>
<comment type="similarity">
    <text evidence="2">Belongs to the SLX9 family.</text>
</comment>
<accession>A0A7H9AVZ3</accession>
<comment type="subunit">
    <text evidence="3">Interacts with the 35S, 23S and 20S pre-rRNAs and with the U3 snoRNA.</text>
</comment>
<comment type="function">
    <text evidence="7">Involved in ribosome biogenesis. Required for normal pre-rRNA processing in internal transcribed spacer 1 (ITS1). May be involved in the movements of the replication forks.</text>
</comment>
<dbReference type="GeneID" id="59233870"/>
<dbReference type="Pfam" id="PF15341">
    <property type="entry name" value="SLX9"/>
    <property type="match status" value="1"/>
</dbReference>
<organism evidence="9 10">
    <name type="scientific">Zygotorulaspora mrakii</name>
    <name type="common">Zygosaccharomyces mrakii</name>
    <dbReference type="NCBI Taxonomy" id="42260"/>
    <lineage>
        <taxon>Eukaryota</taxon>
        <taxon>Fungi</taxon>
        <taxon>Dikarya</taxon>
        <taxon>Ascomycota</taxon>
        <taxon>Saccharomycotina</taxon>
        <taxon>Saccharomycetes</taxon>
        <taxon>Saccharomycetales</taxon>
        <taxon>Saccharomycetaceae</taxon>
        <taxon>Zygotorulaspora</taxon>
    </lineage>
</organism>
<feature type="compositionally biased region" description="Polar residues" evidence="8">
    <location>
        <begin position="42"/>
        <end position="53"/>
    </location>
</feature>
<keyword evidence="5" id="KW-0690">Ribosome biogenesis</keyword>
<evidence type="ECO:0000256" key="1">
    <source>
        <dbReference type="ARBA" id="ARBA00004604"/>
    </source>
</evidence>
<feature type="compositionally biased region" description="Low complexity" evidence="8">
    <location>
        <begin position="14"/>
        <end position="28"/>
    </location>
</feature>
<evidence type="ECO:0000256" key="5">
    <source>
        <dbReference type="ARBA" id="ARBA00022517"/>
    </source>
</evidence>
<comment type="subcellular location">
    <subcellularLocation>
        <location evidence="1">Nucleus</location>
        <location evidence="1">Nucleolus</location>
    </subcellularLocation>
</comment>
<evidence type="ECO:0000313" key="9">
    <source>
        <dbReference type="EMBL" id="QLG70234.1"/>
    </source>
</evidence>
<dbReference type="OrthoDB" id="4068648at2759"/>
<evidence type="ECO:0000256" key="7">
    <source>
        <dbReference type="ARBA" id="ARBA00025083"/>
    </source>
</evidence>
<dbReference type="KEGG" id="zmk:HG535_0A01720"/>
<sequence length="212" mass="23876">MVAKKRNTLRSKAEAAAASRGTAAQALAGSGLEGIAGGQDAEATQNPPLSTFLYQPRETKKSKQLNKQQTFLSKVRERSTNSDPALAGVSKSAVRRRKRHMREDLKPKMNDLLTSLGQEEDLKEHVTAEQQDDDSTKENKRKVTKVVRREELPEIESAFVRRKKNEPNIRNQRGAKALTIKETTRMVEVLSNKSFQSNTFSSLRDVIKMRNR</sequence>
<dbReference type="GO" id="GO:0000462">
    <property type="term" value="P:maturation of SSU-rRNA from tricistronic rRNA transcript (SSU-rRNA, 5.8S rRNA, LSU-rRNA)"/>
    <property type="evidence" value="ECO:0007669"/>
    <property type="project" value="InterPro"/>
</dbReference>
<dbReference type="GO" id="GO:0030688">
    <property type="term" value="C:preribosome, small subunit precursor"/>
    <property type="evidence" value="ECO:0007669"/>
    <property type="project" value="InterPro"/>
</dbReference>
<dbReference type="EMBL" id="CP058604">
    <property type="protein sequence ID" value="QLG70234.1"/>
    <property type="molecule type" value="Genomic_DNA"/>
</dbReference>
<feature type="region of interest" description="Disordered" evidence="8">
    <location>
        <begin position="1"/>
        <end position="142"/>
    </location>
</feature>
<evidence type="ECO:0000256" key="4">
    <source>
        <dbReference type="ARBA" id="ARBA00021321"/>
    </source>
</evidence>
<keyword evidence="6" id="KW-0539">Nucleus</keyword>
<dbReference type="AlphaFoldDB" id="A0A7H9AVZ3"/>
<dbReference type="Proteomes" id="UP000509704">
    <property type="component" value="Chromosome 1"/>
</dbReference>
<evidence type="ECO:0000256" key="3">
    <source>
        <dbReference type="ARBA" id="ARBA00011523"/>
    </source>
</evidence>
<gene>
    <name evidence="9" type="ORF">HG535_0A01720</name>
</gene>
<dbReference type="InterPro" id="IPR028160">
    <property type="entry name" value="Slx9-like"/>
</dbReference>